<dbReference type="EMBL" id="RJTJ01000037">
    <property type="protein sequence ID" value="RUL98055.1"/>
    <property type="molecule type" value="Genomic_DNA"/>
</dbReference>
<protein>
    <recommendedName>
        <fullName evidence="3">DUF4747 family protein</fullName>
    </recommendedName>
</protein>
<comment type="caution">
    <text evidence="1">The sequence shown here is derived from an EMBL/GenBank/DDBJ whole genome shotgun (WGS) entry which is preliminary data.</text>
</comment>
<sequence>MIDEVERNIAFYEMRFPSIPGENGFIQFSEVTRYIEDIFRRNEASWIHERETASVRLIDFDAATYDGYVVLLISSSNSRLADPSFEAISDGNFRDEPKRPGEGISSSAHIVIKAQAEARAGFPHKIAVERITGLGSSIIAPFFNHILKRSYEDAVPRPTFRFNHSDRHYRASVDMSGDLSTRLGEQIRRGRVLGIELIDYRNEPSQLDEENVFVEKKRTIELSVSGDPDENMLTRSINSLKRRLRLEGYDELKVRIGYDEAGSQTIPIRVDIDQDATETLAVRKELVSVEHPMGQRHSNLNEELVRAMIRVMNH</sequence>
<gene>
    <name evidence="1" type="ORF">EFR84_29390</name>
</gene>
<dbReference type="Proteomes" id="UP000278081">
    <property type="component" value="Unassembled WGS sequence"/>
</dbReference>
<accession>A0A432NEL5</accession>
<reference evidence="1 2" key="1">
    <citation type="submission" date="2018-11" db="EMBL/GenBank/DDBJ databases">
        <title>Rhizobium chutanense sp. nov., isolated from root nodules of Phaseolus vulgaris in China.</title>
        <authorList>
            <person name="Huo Y."/>
        </authorList>
    </citation>
    <scope>NUCLEOTIDE SEQUENCE [LARGE SCALE GENOMIC DNA]</scope>
    <source>
        <strain evidence="1 2">C16</strain>
    </source>
</reference>
<organism evidence="1 2">
    <name type="scientific">Rhizobium chutanense</name>
    <dbReference type="NCBI Taxonomy" id="2035448"/>
    <lineage>
        <taxon>Bacteria</taxon>
        <taxon>Pseudomonadati</taxon>
        <taxon>Pseudomonadota</taxon>
        <taxon>Alphaproteobacteria</taxon>
        <taxon>Hyphomicrobiales</taxon>
        <taxon>Rhizobiaceae</taxon>
        <taxon>Rhizobium/Agrobacterium group</taxon>
        <taxon>Rhizobium</taxon>
    </lineage>
</organism>
<name>A0A432NEL5_9HYPH</name>
<evidence type="ECO:0000313" key="1">
    <source>
        <dbReference type="EMBL" id="RUL98055.1"/>
    </source>
</evidence>
<evidence type="ECO:0008006" key="3">
    <source>
        <dbReference type="Google" id="ProtNLM"/>
    </source>
</evidence>
<evidence type="ECO:0000313" key="2">
    <source>
        <dbReference type="Proteomes" id="UP000278081"/>
    </source>
</evidence>
<proteinExistence type="predicted"/>
<dbReference type="AlphaFoldDB" id="A0A432NEL5"/>
<dbReference type="RefSeq" id="WP_126911696.1">
    <property type="nucleotide sequence ID" value="NZ_ML133784.1"/>
</dbReference>